<dbReference type="Gene3D" id="1.20.120.1150">
    <property type="match status" value="1"/>
</dbReference>
<evidence type="ECO:0000256" key="6">
    <source>
        <dbReference type="ARBA" id="ARBA00023110"/>
    </source>
</evidence>
<evidence type="ECO:0000313" key="12">
    <source>
        <dbReference type="Proteomes" id="UP000662931"/>
    </source>
</evidence>
<dbReference type="PANTHER" id="PTHR10012:SF3">
    <property type="entry name" value="SERINE_THREONINE-PROTEIN PHOSPHATASE 2A ACTIVATOR 1"/>
    <property type="match status" value="1"/>
</dbReference>
<dbReference type="GO" id="GO:0007052">
    <property type="term" value="P:mitotic spindle organization"/>
    <property type="evidence" value="ECO:0007669"/>
    <property type="project" value="TreeGrafter"/>
</dbReference>
<evidence type="ECO:0000256" key="2">
    <source>
        <dbReference type="ARBA" id="ARBA00004123"/>
    </source>
</evidence>
<feature type="region of interest" description="Disordered" evidence="10">
    <location>
        <begin position="436"/>
        <end position="476"/>
    </location>
</feature>
<protein>
    <recommendedName>
        <fullName evidence="9">Serine/threonine-protein phosphatase 2A activator</fullName>
        <ecNumber evidence="9">5.2.1.8</ecNumber>
    </recommendedName>
    <alternativeName>
        <fullName evidence="9">Phosphotyrosyl phosphatase activator</fullName>
    </alternativeName>
</protein>
<dbReference type="InterPro" id="IPR004327">
    <property type="entry name" value="Phstyr_phstse_ac"/>
</dbReference>
<comment type="function">
    <text evidence="9">PPIases accelerate the folding of proteins. It catalyzes the cis-trans isomerization of proline imidic peptide bonds in oligopeptides.</text>
</comment>
<feature type="compositionally biased region" description="Acidic residues" evidence="10">
    <location>
        <begin position="400"/>
        <end position="416"/>
    </location>
</feature>
<dbReference type="EMBL" id="CP064812">
    <property type="protein sequence ID" value="QPG74146.1"/>
    <property type="molecule type" value="Genomic_DNA"/>
</dbReference>
<evidence type="ECO:0000256" key="9">
    <source>
        <dbReference type="RuleBase" id="RU361210"/>
    </source>
</evidence>
<evidence type="ECO:0000256" key="5">
    <source>
        <dbReference type="ARBA" id="ARBA00022490"/>
    </source>
</evidence>
<keyword evidence="6 9" id="KW-0697">Rotamase</keyword>
<keyword evidence="12" id="KW-1185">Reference proteome</keyword>
<evidence type="ECO:0000313" key="11">
    <source>
        <dbReference type="EMBL" id="QPG74146.1"/>
    </source>
</evidence>
<dbReference type="EC" id="5.2.1.8" evidence="9"/>
<dbReference type="CDD" id="cd04087">
    <property type="entry name" value="PTPA"/>
    <property type="match status" value="1"/>
</dbReference>
<organism evidence="11 12">
    <name type="scientific">Eeniella nana</name>
    <name type="common">Yeast</name>
    <name type="synonym">Brettanomyces nanus</name>
    <dbReference type="NCBI Taxonomy" id="13502"/>
    <lineage>
        <taxon>Eukaryota</taxon>
        <taxon>Fungi</taxon>
        <taxon>Dikarya</taxon>
        <taxon>Ascomycota</taxon>
        <taxon>Saccharomycotina</taxon>
        <taxon>Pichiomycetes</taxon>
        <taxon>Pichiales</taxon>
        <taxon>Pichiaceae</taxon>
        <taxon>Brettanomyces</taxon>
    </lineage>
</organism>
<dbReference type="OrthoDB" id="16120at2759"/>
<feature type="region of interest" description="Disordered" evidence="10">
    <location>
        <begin position="395"/>
        <end position="419"/>
    </location>
</feature>
<dbReference type="PIRSF" id="PIRSF016325">
    <property type="entry name" value="Phstyr_phstse_ac"/>
    <property type="match status" value="1"/>
</dbReference>
<sequence>MHSNLPHINPKDPHLDWIPPCKRIYGPKEVVSFQKSVAIERIQSTLFLICSKISLTDVPHGVLDDQLVAFENARHPGVAMSGESRARERQMKASINSFDLPPPVSDKFSIDKMSKPVLSVLRLLDELKTLMDETPPFPGPRRYGNMACRDWHDKLSSRIDHWLDKYMGQYYQVPQSEHRSYTFFTELRYYFLGSFGSRERLDFGTGHELSFLAFLSCLIMTDIFPRDEITGQDYLVIFSKYYDFVRTLILTYTLEPAGSHGVWGLDDHFHLIYILGASQMVDFKKLESEKKSSEALNYRMGLTPTSLLNPSALKRNRTRNLYYNAIAFIKRVKFGPFNEHSPLLYEICTSKTWEKIAKGMVRMYYGEVLSKFPVVQHFYFGHVLLPWLDKDTLAPLPESSPEDEEPTGEKPDIDDETTFRSGAEIAMDSLYSKREHQLAKLQNEKNRLSSTGNRGGAELPTSNSRWPTNTPKTKGK</sequence>
<comment type="catalytic activity">
    <reaction evidence="1 9">
        <text>[protein]-peptidylproline (omega=180) = [protein]-peptidylproline (omega=0)</text>
        <dbReference type="Rhea" id="RHEA:16237"/>
        <dbReference type="Rhea" id="RHEA-COMP:10747"/>
        <dbReference type="Rhea" id="RHEA-COMP:10748"/>
        <dbReference type="ChEBI" id="CHEBI:83833"/>
        <dbReference type="ChEBI" id="CHEBI:83834"/>
        <dbReference type="EC" id="5.2.1.8"/>
    </reaction>
</comment>
<dbReference type="Proteomes" id="UP000662931">
    <property type="component" value="Chromosome 1"/>
</dbReference>
<dbReference type="RefSeq" id="XP_038777711.1">
    <property type="nucleotide sequence ID" value="XM_038921783.1"/>
</dbReference>
<feature type="compositionally biased region" description="Basic and acidic residues" evidence="10">
    <location>
        <begin position="436"/>
        <end position="447"/>
    </location>
</feature>
<keyword evidence="5 9" id="KW-0963">Cytoplasm</keyword>
<dbReference type="GO" id="GO:0005737">
    <property type="term" value="C:cytoplasm"/>
    <property type="evidence" value="ECO:0007669"/>
    <property type="project" value="UniProtKB-SubCell"/>
</dbReference>
<name>A0A875RYC6_EENNA</name>
<comment type="similarity">
    <text evidence="4 9">Belongs to the PTPA-type PPIase family.</text>
</comment>
<feature type="compositionally biased region" description="Polar residues" evidence="10">
    <location>
        <begin position="460"/>
        <end position="476"/>
    </location>
</feature>
<evidence type="ECO:0000256" key="4">
    <source>
        <dbReference type="ARBA" id="ARBA00011019"/>
    </source>
</evidence>
<dbReference type="Pfam" id="PF03095">
    <property type="entry name" value="PTPA"/>
    <property type="match status" value="1"/>
</dbReference>
<evidence type="ECO:0000256" key="7">
    <source>
        <dbReference type="ARBA" id="ARBA00023235"/>
    </source>
</evidence>
<accession>A0A875RYC6</accession>
<dbReference type="GO" id="GO:0005634">
    <property type="term" value="C:nucleus"/>
    <property type="evidence" value="ECO:0007669"/>
    <property type="project" value="UniProtKB-SubCell"/>
</dbReference>
<dbReference type="InterPro" id="IPR037218">
    <property type="entry name" value="PTPA_sf"/>
</dbReference>
<evidence type="ECO:0000256" key="8">
    <source>
        <dbReference type="ARBA" id="ARBA00023242"/>
    </source>
</evidence>
<dbReference type="KEGG" id="bnn:FOA43_001470"/>
<evidence type="ECO:0000256" key="3">
    <source>
        <dbReference type="ARBA" id="ARBA00004496"/>
    </source>
</evidence>
<keyword evidence="7 9" id="KW-0413">Isomerase</keyword>
<dbReference type="AlphaFoldDB" id="A0A875RYC6"/>
<comment type="subcellular location">
    <subcellularLocation>
        <location evidence="3 9">Cytoplasm</location>
    </subcellularLocation>
    <subcellularLocation>
        <location evidence="2">Nucleus</location>
    </subcellularLocation>
</comment>
<evidence type="ECO:0000256" key="1">
    <source>
        <dbReference type="ARBA" id="ARBA00000971"/>
    </source>
</evidence>
<dbReference type="GO" id="GO:0008160">
    <property type="term" value="F:protein tyrosine phosphatase activator activity"/>
    <property type="evidence" value="ECO:0007669"/>
    <property type="project" value="TreeGrafter"/>
</dbReference>
<dbReference type="GeneID" id="62194871"/>
<dbReference type="GO" id="GO:0000159">
    <property type="term" value="C:protein phosphatase type 2A complex"/>
    <property type="evidence" value="ECO:0007669"/>
    <property type="project" value="TreeGrafter"/>
</dbReference>
<dbReference type="GO" id="GO:0003755">
    <property type="term" value="F:peptidyl-prolyl cis-trans isomerase activity"/>
    <property type="evidence" value="ECO:0007669"/>
    <property type="project" value="UniProtKB-KW"/>
</dbReference>
<dbReference type="PANTHER" id="PTHR10012">
    <property type="entry name" value="SERINE/THREONINE-PROTEIN PHOSPHATASE 2A REGULATORY SUBUNIT B"/>
    <property type="match status" value="1"/>
</dbReference>
<dbReference type="SUPFAM" id="SSF140984">
    <property type="entry name" value="PTPA-like"/>
    <property type="match status" value="1"/>
</dbReference>
<evidence type="ECO:0000256" key="10">
    <source>
        <dbReference type="SAM" id="MobiDB-lite"/>
    </source>
</evidence>
<proteinExistence type="inferred from homology"/>
<reference evidence="11" key="1">
    <citation type="submission" date="2020-10" db="EMBL/GenBank/DDBJ databases">
        <authorList>
            <person name="Roach M.J.R."/>
        </authorList>
    </citation>
    <scope>NUCLEOTIDE SEQUENCE</scope>
    <source>
        <strain evidence="11">CBS 1945</strain>
    </source>
</reference>
<gene>
    <name evidence="11" type="ORF">FOA43_001470</name>
</gene>
<keyword evidence="8" id="KW-0539">Nucleus</keyword>
<dbReference type="InterPro" id="IPR043170">
    <property type="entry name" value="PTPA_C_lid"/>
</dbReference>